<feature type="repeat" description="RCC1" evidence="13">
    <location>
        <begin position="2"/>
        <end position="55"/>
    </location>
</feature>
<keyword evidence="7" id="KW-0597">Phosphoprotein</keyword>
<evidence type="ECO:0000313" key="14">
    <source>
        <dbReference type="EMBL" id="KAL3872589.1"/>
    </source>
</evidence>
<evidence type="ECO:0000256" key="6">
    <source>
        <dbReference type="ARBA" id="ARBA00022527"/>
    </source>
</evidence>
<comment type="caution">
    <text evidence="14">The sequence shown here is derived from an EMBL/GenBank/DDBJ whole genome shotgun (WGS) entry which is preliminary data.</text>
</comment>
<dbReference type="GO" id="GO:0004674">
    <property type="term" value="F:protein serine/threonine kinase activity"/>
    <property type="evidence" value="ECO:0007669"/>
    <property type="project" value="UniProtKB-KW"/>
</dbReference>
<dbReference type="Proteomes" id="UP001634394">
    <property type="component" value="Unassembled WGS sequence"/>
</dbReference>
<comment type="subcellular location">
    <subcellularLocation>
        <location evidence="2">Cytoplasm</location>
    </subcellularLocation>
</comment>
<evidence type="ECO:0000256" key="11">
    <source>
        <dbReference type="ARBA" id="ARBA00022840"/>
    </source>
</evidence>
<dbReference type="InterPro" id="IPR009091">
    <property type="entry name" value="RCC1/BLIP-II"/>
</dbReference>
<keyword evidence="10" id="KW-0418">Kinase</keyword>
<evidence type="ECO:0000313" key="15">
    <source>
        <dbReference type="Proteomes" id="UP001634394"/>
    </source>
</evidence>
<feature type="non-terminal residue" evidence="14">
    <location>
        <position position="1"/>
    </location>
</feature>
<dbReference type="SUPFAM" id="SSF50985">
    <property type="entry name" value="RCC1/BLIP-II"/>
    <property type="match status" value="1"/>
</dbReference>
<evidence type="ECO:0000256" key="5">
    <source>
        <dbReference type="ARBA" id="ARBA00022490"/>
    </source>
</evidence>
<evidence type="ECO:0000256" key="3">
    <source>
        <dbReference type="ARBA" id="ARBA00010886"/>
    </source>
</evidence>
<evidence type="ECO:0000256" key="8">
    <source>
        <dbReference type="ARBA" id="ARBA00022723"/>
    </source>
</evidence>
<dbReference type="EC" id="2.7.11.1" evidence="4"/>
<evidence type="ECO:0000256" key="13">
    <source>
        <dbReference type="PROSITE-ProRule" id="PRU00235"/>
    </source>
</evidence>
<keyword evidence="8" id="KW-0479">Metal-binding</keyword>
<protein>
    <recommendedName>
        <fullName evidence="4">non-specific serine/threonine protein kinase</fullName>
        <ecNumber evidence="4">2.7.11.1</ecNumber>
    </recommendedName>
</protein>
<accession>A0ABD3WF89</accession>
<dbReference type="GO" id="GO:0005737">
    <property type="term" value="C:cytoplasm"/>
    <property type="evidence" value="ECO:0007669"/>
    <property type="project" value="UniProtKB-SubCell"/>
</dbReference>
<name>A0ABD3WF89_SINWO</name>
<keyword evidence="6" id="KW-0723">Serine/threonine-protein kinase</keyword>
<keyword evidence="15" id="KW-1185">Reference proteome</keyword>
<evidence type="ECO:0000256" key="2">
    <source>
        <dbReference type="ARBA" id="ARBA00004496"/>
    </source>
</evidence>
<evidence type="ECO:0000256" key="10">
    <source>
        <dbReference type="ARBA" id="ARBA00022777"/>
    </source>
</evidence>
<dbReference type="Pfam" id="PF00415">
    <property type="entry name" value="RCC1"/>
    <property type="match status" value="1"/>
</dbReference>
<dbReference type="InterPro" id="IPR051997">
    <property type="entry name" value="STK_NEK"/>
</dbReference>
<evidence type="ECO:0000256" key="7">
    <source>
        <dbReference type="ARBA" id="ARBA00022553"/>
    </source>
</evidence>
<dbReference type="PANTHER" id="PTHR44535:SF1">
    <property type="entry name" value="SERINE_THREONINE-PROTEIN KINASE NEK9"/>
    <property type="match status" value="1"/>
</dbReference>
<dbReference type="PROSITE" id="PS50012">
    <property type="entry name" value="RCC1_3"/>
    <property type="match status" value="1"/>
</dbReference>
<evidence type="ECO:0000256" key="4">
    <source>
        <dbReference type="ARBA" id="ARBA00012513"/>
    </source>
</evidence>
<evidence type="ECO:0000256" key="1">
    <source>
        <dbReference type="ARBA" id="ARBA00001946"/>
    </source>
</evidence>
<evidence type="ECO:0000256" key="9">
    <source>
        <dbReference type="ARBA" id="ARBA00022741"/>
    </source>
</evidence>
<dbReference type="PANTHER" id="PTHR44535">
    <property type="entry name" value="PROTEIN CBG16200"/>
    <property type="match status" value="1"/>
</dbReference>
<evidence type="ECO:0000256" key="12">
    <source>
        <dbReference type="ARBA" id="ARBA00022842"/>
    </source>
</evidence>
<keyword evidence="10" id="KW-0808">Transferase</keyword>
<keyword evidence="12" id="KW-0460">Magnesium</keyword>
<comment type="cofactor">
    <cofactor evidence="1">
        <name>Mg(2+)</name>
        <dbReference type="ChEBI" id="CHEBI:18420"/>
    </cofactor>
</comment>
<dbReference type="Gene3D" id="2.130.10.30">
    <property type="entry name" value="Regulator of chromosome condensation 1/beta-lactamase-inhibitor protein II"/>
    <property type="match status" value="1"/>
</dbReference>
<keyword evidence="11" id="KW-0067">ATP-binding</keyword>
<reference evidence="14 15" key="1">
    <citation type="submission" date="2024-11" db="EMBL/GenBank/DDBJ databases">
        <title>Chromosome-level genome assembly of the freshwater bivalve Anodonta woodiana.</title>
        <authorList>
            <person name="Chen X."/>
        </authorList>
    </citation>
    <scope>NUCLEOTIDE SEQUENCE [LARGE SCALE GENOMIC DNA]</scope>
    <source>
        <strain evidence="14">MN2024</strain>
        <tissue evidence="14">Gills</tissue>
    </source>
</reference>
<comment type="similarity">
    <text evidence="3">Belongs to the protein kinase superfamily. NEK Ser/Thr protein kinase family. NIMA subfamily.</text>
</comment>
<organism evidence="14 15">
    <name type="scientific">Sinanodonta woodiana</name>
    <name type="common">Chinese pond mussel</name>
    <name type="synonym">Anodonta woodiana</name>
    <dbReference type="NCBI Taxonomy" id="1069815"/>
    <lineage>
        <taxon>Eukaryota</taxon>
        <taxon>Metazoa</taxon>
        <taxon>Spiralia</taxon>
        <taxon>Lophotrochozoa</taxon>
        <taxon>Mollusca</taxon>
        <taxon>Bivalvia</taxon>
        <taxon>Autobranchia</taxon>
        <taxon>Heteroconchia</taxon>
        <taxon>Palaeoheterodonta</taxon>
        <taxon>Unionida</taxon>
        <taxon>Unionoidea</taxon>
        <taxon>Unionidae</taxon>
        <taxon>Unioninae</taxon>
        <taxon>Sinanodonta</taxon>
    </lineage>
</organism>
<sequence>EGQLYAFGSDYYGCLGCDNQEGDEVLTPILINFFSDKLVQEIACGDSHVVALTKDGEVYTWGCGEFGKV</sequence>
<dbReference type="InterPro" id="IPR000408">
    <property type="entry name" value="Reg_chr_condens"/>
</dbReference>
<proteinExistence type="inferred from homology"/>
<dbReference type="GO" id="GO:0005524">
    <property type="term" value="F:ATP binding"/>
    <property type="evidence" value="ECO:0007669"/>
    <property type="project" value="UniProtKB-KW"/>
</dbReference>
<keyword evidence="9" id="KW-0547">Nucleotide-binding</keyword>
<keyword evidence="5" id="KW-0963">Cytoplasm</keyword>
<dbReference type="GO" id="GO:0046872">
    <property type="term" value="F:metal ion binding"/>
    <property type="evidence" value="ECO:0007669"/>
    <property type="project" value="UniProtKB-KW"/>
</dbReference>
<dbReference type="EMBL" id="JBJQND010000006">
    <property type="protein sequence ID" value="KAL3872589.1"/>
    <property type="molecule type" value="Genomic_DNA"/>
</dbReference>
<gene>
    <name evidence="14" type="ORF">ACJMK2_035804</name>
</gene>
<dbReference type="AlphaFoldDB" id="A0ABD3WF89"/>